<proteinExistence type="predicted"/>
<dbReference type="Proteomes" id="UP000554482">
    <property type="component" value="Unassembled WGS sequence"/>
</dbReference>
<evidence type="ECO:0000313" key="2">
    <source>
        <dbReference type="Proteomes" id="UP000554482"/>
    </source>
</evidence>
<sequence length="71" mass="8027">MQSGYNGSPSSTVFPHSYHSCEYTSLQTQTQEPPTRSHGWPLIGNLPILFTNTEVPLHITLTNMAHPFHQY</sequence>
<dbReference type="AlphaFoldDB" id="A0A7J6V6G8"/>
<gene>
    <name evidence="1" type="ORF">FRX31_030621</name>
</gene>
<comment type="caution">
    <text evidence="1">The sequence shown here is derived from an EMBL/GenBank/DDBJ whole genome shotgun (WGS) entry which is preliminary data.</text>
</comment>
<accession>A0A7J6V6G8</accession>
<name>A0A7J6V6G8_THATH</name>
<organism evidence="1 2">
    <name type="scientific">Thalictrum thalictroides</name>
    <name type="common">Rue-anemone</name>
    <name type="synonym">Anemone thalictroides</name>
    <dbReference type="NCBI Taxonomy" id="46969"/>
    <lineage>
        <taxon>Eukaryota</taxon>
        <taxon>Viridiplantae</taxon>
        <taxon>Streptophyta</taxon>
        <taxon>Embryophyta</taxon>
        <taxon>Tracheophyta</taxon>
        <taxon>Spermatophyta</taxon>
        <taxon>Magnoliopsida</taxon>
        <taxon>Ranunculales</taxon>
        <taxon>Ranunculaceae</taxon>
        <taxon>Thalictroideae</taxon>
        <taxon>Thalictrum</taxon>
    </lineage>
</organism>
<keyword evidence="2" id="KW-1185">Reference proteome</keyword>
<evidence type="ECO:0000313" key="1">
    <source>
        <dbReference type="EMBL" id="KAF5179790.1"/>
    </source>
</evidence>
<protein>
    <submittedName>
        <fullName evidence="1">Uncharacterized protein</fullName>
    </submittedName>
</protein>
<dbReference type="EMBL" id="JABWDY010038331">
    <property type="protein sequence ID" value="KAF5179790.1"/>
    <property type="molecule type" value="Genomic_DNA"/>
</dbReference>
<reference evidence="1 2" key="1">
    <citation type="submission" date="2020-06" db="EMBL/GenBank/DDBJ databases">
        <title>Transcriptomic and genomic resources for Thalictrum thalictroides and T. hernandezii: Facilitating candidate gene discovery in an emerging model plant lineage.</title>
        <authorList>
            <person name="Arias T."/>
            <person name="Riano-Pachon D.M."/>
            <person name="Di Stilio V.S."/>
        </authorList>
    </citation>
    <scope>NUCLEOTIDE SEQUENCE [LARGE SCALE GENOMIC DNA]</scope>
    <source>
        <strain evidence="2">cv. WT478/WT964</strain>
        <tissue evidence="1">Leaves</tissue>
    </source>
</reference>